<protein>
    <submittedName>
        <fullName evidence="1">Uncharacterized protein</fullName>
    </submittedName>
</protein>
<sequence>MNIEKYFPKGKYNGEIIDGFKISFQLHLLRWYFMPKFGGNGGQPFVMWLCFTIRFEESYKWRL</sequence>
<dbReference type="EMBL" id="LJOW01000152">
    <property type="protein sequence ID" value="OBQ41287.1"/>
    <property type="molecule type" value="Genomic_DNA"/>
</dbReference>
<name>A0A1B7WVZ5_APHFL</name>
<comment type="caution">
    <text evidence="1">The sequence shown here is derived from an EMBL/GenBank/DDBJ whole genome shotgun (WGS) entry which is preliminary data.</text>
</comment>
<proteinExistence type="predicted"/>
<reference evidence="1 2" key="1">
    <citation type="submission" date="2015-09" db="EMBL/GenBank/DDBJ databases">
        <title>Aphanizomenon flos-aquae WA102.</title>
        <authorList>
            <person name="Driscoll C."/>
        </authorList>
    </citation>
    <scope>NUCLEOTIDE SEQUENCE [LARGE SCALE GENOMIC DNA]</scope>
    <source>
        <strain evidence="1">WA102</strain>
    </source>
</reference>
<organism evidence="1 2">
    <name type="scientific">Aphanizomenon flos-aquae WA102</name>
    <dbReference type="NCBI Taxonomy" id="1710896"/>
    <lineage>
        <taxon>Bacteria</taxon>
        <taxon>Bacillati</taxon>
        <taxon>Cyanobacteriota</taxon>
        <taxon>Cyanophyceae</taxon>
        <taxon>Nostocales</taxon>
        <taxon>Aphanizomenonaceae</taxon>
        <taxon>Aphanizomenon</taxon>
    </lineage>
</organism>
<evidence type="ECO:0000313" key="2">
    <source>
        <dbReference type="Proteomes" id="UP000092093"/>
    </source>
</evidence>
<gene>
    <name evidence="1" type="ORF">AN484_21300</name>
</gene>
<evidence type="ECO:0000313" key="1">
    <source>
        <dbReference type="EMBL" id="OBQ41287.1"/>
    </source>
</evidence>
<accession>A0A1B7WVZ5</accession>
<dbReference type="AlphaFoldDB" id="A0A1B7WVZ5"/>
<dbReference type="Proteomes" id="UP000092093">
    <property type="component" value="Unassembled WGS sequence"/>
</dbReference>